<dbReference type="AlphaFoldDB" id="X0ZWJ9"/>
<dbReference type="EMBL" id="BARS01050932">
    <property type="protein sequence ID" value="GAG52426.1"/>
    <property type="molecule type" value="Genomic_DNA"/>
</dbReference>
<feature type="transmembrane region" description="Helical" evidence="1">
    <location>
        <begin position="14"/>
        <end position="37"/>
    </location>
</feature>
<feature type="transmembrane region" description="Helical" evidence="1">
    <location>
        <begin position="49"/>
        <end position="68"/>
    </location>
</feature>
<keyword evidence="1" id="KW-1133">Transmembrane helix</keyword>
<accession>X0ZWJ9</accession>
<protein>
    <submittedName>
        <fullName evidence="2">Uncharacterized protein</fullName>
    </submittedName>
</protein>
<proteinExistence type="predicted"/>
<name>X0ZWJ9_9ZZZZ</name>
<keyword evidence="1" id="KW-0812">Transmembrane</keyword>
<gene>
    <name evidence="2" type="ORF">S01H1_75951</name>
</gene>
<evidence type="ECO:0000256" key="1">
    <source>
        <dbReference type="SAM" id="Phobius"/>
    </source>
</evidence>
<keyword evidence="1" id="KW-0472">Membrane</keyword>
<reference evidence="2" key="1">
    <citation type="journal article" date="2014" name="Front. Microbiol.">
        <title>High frequency of phylogenetically diverse reductive dehalogenase-homologous genes in deep subseafloor sedimentary metagenomes.</title>
        <authorList>
            <person name="Kawai M."/>
            <person name="Futagami T."/>
            <person name="Toyoda A."/>
            <person name="Takaki Y."/>
            <person name="Nishi S."/>
            <person name="Hori S."/>
            <person name="Arai W."/>
            <person name="Tsubouchi T."/>
            <person name="Morono Y."/>
            <person name="Uchiyama I."/>
            <person name="Ito T."/>
            <person name="Fujiyama A."/>
            <person name="Inagaki F."/>
            <person name="Takami H."/>
        </authorList>
    </citation>
    <scope>NUCLEOTIDE SEQUENCE</scope>
    <source>
        <strain evidence="2">Expedition CK06-06</strain>
    </source>
</reference>
<sequence>MAGEKRSTRLKHNLAFLILLTSPILFIIALMAIPLAVMAYAGESYGNQAVMISMSVYCGLLLFAAFNCED</sequence>
<organism evidence="2">
    <name type="scientific">marine sediment metagenome</name>
    <dbReference type="NCBI Taxonomy" id="412755"/>
    <lineage>
        <taxon>unclassified sequences</taxon>
        <taxon>metagenomes</taxon>
        <taxon>ecological metagenomes</taxon>
    </lineage>
</organism>
<evidence type="ECO:0000313" key="2">
    <source>
        <dbReference type="EMBL" id="GAG52426.1"/>
    </source>
</evidence>
<comment type="caution">
    <text evidence="2">The sequence shown here is derived from an EMBL/GenBank/DDBJ whole genome shotgun (WGS) entry which is preliminary data.</text>
</comment>